<evidence type="ECO:0000313" key="2">
    <source>
        <dbReference type="Proteomes" id="UP000799291"/>
    </source>
</evidence>
<dbReference type="AlphaFoldDB" id="A0A6G1J6W9"/>
<reference evidence="1" key="1">
    <citation type="journal article" date="2020" name="Stud. Mycol.">
        <title>101 Dothideomycetes genomes: a test case for predicting lifestyles and emergence of pathogens.</title>
        <authorList>
            <person name="Haridas S."/>
            <person name="Albert R."/>
            <person name="Binder M."/>
            <person name="Bloem J."/>
            <person name="Labutti K."/>
            <person name="Salamov A."/>
            <person name="Andreopoulos B."/>
            <person name="Baker S."/>
            <person name="Barry K."/>
            <person name="Bills G."/>
            <person name="Bluhm B."/>
            <person name="Cannon C."/>
            <person name="Castanera R."/>
            <person name="Culley D."/>
            <person name="Daum C."/>
            <person name="Ezra D."/>
            <person name="Gonzalez J."/>
            <person name="Henrissat B."/>
            <person name="Kuo A."/>
            <person name="Liang C."/>
            <person name="Lipzen A."/>
            <person name="Lutzoni F."/>
            <person name="Magnuson J."/>
            <person name="Mondo S."/>
            <person name="Nolan M."/>
            <person name="Ohm R."/>
            <person name="Pangilinan J."/>
            <person name="Park H.-J."/>
            <person name="Ramirez L."/>
            <person name="Alfaro M."/>
            <person name="Sun H."/>
            <person name="Tritt A."/>
            <person name="Yoshinaga Y."/>
            <person name="Zwiers L.-H."/>
            <person name="Turgeon B."/>
            <person name="Goodwin S."/>
            <person name="Spatafora J."/>
            <person name="Crous P."/>
            <person name="Grigoriev I."/>
        </authorList>
    </citation>
    <scope>NUCLEOTIDE SEQUENCE</scope>
    <source>
        <strain evidence="1">CBS 122367</strain>
    </source>
</reference>
<dbReference type="EMBL" id="MU005577">
    <property type="protein sequence ID" value="KAF2686148.1"/>
    <property type="molecule type" value="Genomic_DNA"/>
</dbReference>
<dbReference type="Proteomes" id="UP000799291">
    <property type="component" value="Unassembled WGS sequence"/>
</dbReference>
<evidence type="ECO:0000313" key="1">
    <source>
        <dbReference type="EMBL" id="KAF2686148.1"/>
    </source>
</evidence>
<gene>
    <name evidence="1" type="ORF">K458DRAFT_486194</name>
</gene>
<name>A0A6G1J6W9_9PLEO</name>
<organism evidence="1 2">
    <name type="scientific">Lentithecium fluviatile CBS 122367</name>
    <dbReference type="NCBI Taxonomy" id="1168545"/>
    <lineage>
        <taxon>Eukaryota</taxon>
        <taxon>Fungi</taxon>
        <taxon>Dikarya</taxon>
        <taxon>Ascomycota</taxon>
        <taxon>Pezizomycotina</taxon>
        <taxon>Dothideomycetes</taxon>
        <taxon>Pleosporomycetidae</taxon>
        <taxon>Pleosporales</taxon>
        <taxon>Massarineae</taxon>
        <taxon>Lentitheciaceae</taxon>
        <taxon>Lentithecium</taxon>
    </lineage>
</organism>
<proteinExistence type="predicted"/>
<sequence length="233" mass="27012">MDPANVAARHSPRKKLVLTHAFSKGWRSLPTELQLQILSYLLSFPIPNQEDAIAPKKYAEHFKASLLPLLVVPELAELSKEAYYTTNTFMIGTQTSLGRRMPLHASQYIRKLVIWVQLGVVDWVFLQRDFNQRYENLRGHDNSGYPAGVWVSGCVRVLEMRFIDNSCDRGFYIGVERLIFGKIGMVEEEESAVKTEWPWFYPGMVKRESRRGLFTSWSMPNGWASWGGRWKWH</sequence>
<keyword evidence="2" id="KW-1185">Reference proteome</keyword>
<protein>
    <submittedName>
        <fullName evidence="1">Uncharacterized protein</fullName>
    </submittedName>
</protein>
<accession>A0A6G1J6W9</accession>